<dbReference type="AlphaFoldDB" id="A0A4R2TGA5"/>
<keyword evidence="2" id="KW-0378">Hydrolase</keyword>
<comment type="function">
    <text evidence="3">May play the central regulatory role in sporulation. It may be an element of the effector pathway responsible for the activation of sporulation genes in response to nutritional stress. Spo0A may act in concert with spo0H (a sigma factor) to control the expression of some genes that are critical to the sporulation process.</text>
</comment>
<keyword evidence="7" id="KW-1185">Reference proteome</keyword>
<evidence type="ECO:0000256" key="3">
    <source>
        <dbReference type="ARBA" id="ARBA00024867"/>
    </source>
</evidence>
<evidence type="ECO:0000313" key="6">
    <source>
        <dbReference type="EMBL" id="TCQ02620.1"/>
    </source>
</evidence>
<dbReference type="Gene3D" id="3.40.50.2300">
    <property type="match status" value="1"/>
</dbReference>
<evidence type="ECO:0000256" key="2">
    <source>
        <dbReference type="ARBA" id="ARBA00022801"/>
    </source>
</evidence>
<dbReference type="SUPFAM" id="SSF81606">
    <property type="entry name" value="PP2C-like"/>
    <property type="match status" value="1"/>
</dbReference>
<dbReference type="PANTHER" id="PTHR43156:SF2">
    <property type="entry name" value="STAGE II SPORULATION PROTEIN E"/>
    <property type="match status" value="1"/>
</dbReference>
<dbReference type="InterPro" id="IPR052016">
    <property type="entry name" value="Bact_Sigma-Reg"/>
</dbReference>
<evidence type="ECO:0000259" key="5">
    <source>
        <dbReference type="PROSITE" id="PS50110"/>
    </source>
</evidence>
<evidence type="ECO:0000256" key="4">
    <source>
        <dbReference type="PROSITE-ProRule" id="PRU00169"/>
    </source>
</evidence>
<dbReference type="InterPro" id="IPR011006">
    <property type="entry name" value="CheY-like_superfamily"/>
</dbReference>
<evidence type="ECO:0000256" key="1">
    <source>
        <dbReference type="ARBA" id="ARBA00018672"/>
    </source>
</evidence>
<sequence length="406" mass="46420">MTVIISNRILILEHEKKSSRLIIDILRKCGLEVKKEVVTDCSIDKITALMPHVIIVNSFDDENISLKVVKELKSDIRLSTVPIMVLLYGLNNNYKSQFIDLDIDDYLRFPFESNAFVHKINKLLKVGELQKQLNLSIQALEESLLIVNSQKKELDDNLTLAAKIQEALIPKTIGNIPNCSFEWKFKPSGKVGGDIFDVFMLDEEYMGLYMIDVMGHGVASSMLAVALSEFLITDVDRGSPLKRKTNTPPYYEILTPIQVVEYLNKRFPFTKYNHYFTIFYMVMNVKTGVIKYVRAAHPAPILFRINGEISELDAYGTPVGFAFKEGYEEGTINLDSGDNLVIYTDGLLEIEDENGKMISLNEIIKYLETEMQHNSHLLTSNLIKWISNKKVRDDLTVLEMKWVKFI</sequence>
<dbReference type="GO" id="GO:0016791">
    <property type="term" value="F:phosphatase activity"/>
    <property type="evidence" value="ECO:0007669"/>
    <property type="project" value="TreeGrafter"/>
</dbReference>
<dbReference type="RefSeq" id="WP_243098214.1">
    <property type="nucleotide sequence ID" value="NZ_SLYC01000014.1"/>
</dbReference>
<proteinExistence type="predicted"/>
<dbReference type="PROSITE" id="PS50110">
    <property type="entry name" value="RESPONSE_REGULATORY"/>
    <property type="match status" value="1"/>
</dbReference>
<dbReference type="Proteomes" id="UP000295504">
    <property type="component" value="Unassembled WGS sequence"/>
</dbReference>
<feature type="domain" description="Response regulatory" evidence="5">
    <location>
        <begin position="8"/>
        <end position="124"/>
    </location>
</feature>
<dbReference type="GO" id="GO:0000160">
    <property type="term" value="P:phosphorelay signal transduction system"/>
    <property type="evidence" value="ECO:0007669"/>
    <property type="project" value="InterPro"/>
</dbReference>
<gene>
    <name evidence="6" type="ORF">EDD79_101434</name>
</gene>
<comment type="caution">
    <text evidence="6">The sequence shown here is derived from an EMBL/GenBank/DDBJ whole genome shotgun (WGS) entry which is preliminary data.</text>
</comment>
<dbReference type="PANTHER" id="PTHR43156">
    <property type="entry name" value="STAGE II SPORULATION PROTEIN E-RELATED"/>
    <property type="match status" value="1"/>
</dbReference>
<evidence type="ECO:0000313" key="7">
    <source>
        <dbReference type="Proteomes" id="UP000295504"/>
    </source>
</evidence>
<reference evidence="6 7" key="1">
    <citation type="submission" date="2019-03" db="EMBL/GenBank/DDBJ databases">
        <title>Genomic Encyclopedia of Type Strains, Phase IV (KMG-IV): sequencing the most valuable type-strain genomes for metagenomic binning, comparative biology and taxonomic classification.</title>
        <authorList>
            <person name="Goeker M."/>
        </authorList>
    </citation>
    <scope>NUCLEOTIDE SEQUENCE [LARGE SCALE GENOMIC DNA]</scope>
    <source>
        <strain evidence="6 7">DSM 100013</strain>
    </source>
</reference>
<protein>
    <recommendedName>
        <fullName evidence="1">Stage 0 sporulation protein A homolog</fullName>
    </recommendedName>
</protein>
<name>A0A4R2TGA5_9FIRM</name>
<dbReference type="Gene3D" id="3.60.40.10">
    <property type="entry name" value="PPM-type phosphatase domain"/>
    <property type="match status" value="1"/>
</dbReference>
<dbReference type="InterPro" id="IPR036457">
    <property type="entry name" value="PPM-type-like_dom_sf"/>
</dbReference>
<dbReference type="SUPFAM" id="SSF52172">
    <property type="entry name" value="CheY-like"/>
    <property type="match status" value="1"/>
</dbReference>
<organism evidence="6 7">
    <name type="scientific">Serpentinicella alkaliphila</name>
    <dbReference type="NCBI Taxonomy" id="1734049"/>
    <lineage>
        <taxon>Bacteria</taxon>
        <taxon>Bacillati</taxon>
        <taxon>Bacillota</taxon>
        <taxon>Clostridia</taxon>
        <taxon>Peptostreptococcales</taxon>
        <taxon>Natronincolaceae</taxon>
        <taxon>Serpentinicella</taxon>
    </lineage>
</organism>
<dbReference type="InterPro" id="IPR001932">
    <property type="entry name" value="PPM-type_phosphatase-like_dom"/>
</dbReference>
<dbReference type="Pfam" id="PF07228">
    <property type="entry name" value="SpoIIE"/>
    <property type="match status" value="1"/>
</dbReference>
<dbReference type="SMART" id="SM00331">
    <property type="entry name" value="PP2C_SIG"/>
    <property type="match status" value="1"/>
</dbReference>
<dbReference type="EMBL" id="SLYC01000014">
    <property type="protein sequence ID" value="TCQ02620.1"/>
    <property type="molecule type" value="Genomic_DNA"/>
</dbReference>
<accession>A0A4R2TGA5</accession>
<dbReference type="InterPro" id="IPR001789">
    <property type="entry name" value="Sig_transdc_resp-reg_receiver"/>
</dbReference>
<comment type="caution">
    <text evidence="4">Lacks conserved residue(s) required for the propagation of feature annotation.</text>
</comment>